<dbReference type="EMBL" id="WEIK01000007">
    <property type="protein sequence ID" value="MVF49695.1"/>
    <property type="molecule type" value="Genomic_DNA"/>
</dbReference>
<evidence type="ECO:0000256" key="3">
    <source>
        <dbReference type="ARBA" id="ARBA00022833"/>
    </source>
</evidence>
<dbReference type="PANTHER" id="PTHR38777:SF1">
    <property type="entry name" value="DNAK SUPPRESSOR PROTEIN"/>
    <property type="match status" value="1"/>
</dbReference>
<proteinExistence type="predicted"/>
<feature type="zinc finger region" description="dksA C4-type" evidence="4">
    <location>
        <begin position="35"/>
        <end position="59"/>
    </location>
</feature>
<dbReference type="PANTHER" id="PTHR38777">
    <property type="entry name" value="FELS-2 PROPHAGE PROTEIN"/>
    <property type="match status" value="1"/>
</dbReference>
<gene>
    <name evidence="6" type="ORF">F9Z43_10260</name>
</gene>
<comment type="caution">
    <text evidence="6">The sequence shown here is derived from an EMBL/GenBank/DDBJ whole genome shotgun (WGS) entry which is preliminary data.</text>
</comment>
<reference evidence="6 7" key="1">
    <citation type="submission" date="2019-10" db="EMBL/GenBank/DDBJ databases">
        <title>XDR Pseudomonas monteilii producing IMP-16 from LCR.</title>
        <authorList>
            <person name="Ballaben A."/>
            <person name="Doi Y."/>
        </authorList>
    </citation>
    <scope>NUCLEOTIDE SEQUENCE [LARGE SCALE GENOMIC DNA]</scope>
    <source>
        <strain evidence="6 7">597/14</strain>
    </source>
</reference>
<dbReference type="RefSeq" id="WP_019096614.1">
    <property type="nucleotide sequence ID" value="NZ_WEIK01000007.1"/>
</dbReference>
<evidence type="ECO:0000256" key="4">
    <source>
        <dbReference type="PROSITE-ProRule" id="PRU00510"/>
    </source>
</evidence>
<dbReference type="PROSITE" id="PS51128">
    <property type="entry name" value="ZF_DKSA_2"/>
    <property type="match status" value="1"/>
</dbReference>
<protein>
    <submittedName>
        <fullName evidence="6">Transcriptional regulator</fullName>
    </submittedName>
</protein>
<evidence type="ECO:0000313" key="6">
    <source>
        <dbReference type="EMBL" id="MVF49695.1"/>
    </source>
</evidence>
<accession>A0A7X3F1X3</accession>
<keyword evidence="2" id="KW-0863">Zinc-finger</keyword>
<organism evidence="6 7">
    <name type="scientific">Pseudomonas monteilii</name>
    <dbReference type="NCBI Taxonomy" id="76759"/>
    <lineage>
        <taxon>Bacteria</taxon>
        <taxon>Pseudomonadati</taxon>
        <taxon>Pseudomonadota</taxon>
        <taxon>Gammaproteobacteria</taxon>
        <taxon>Pseudomonadales</taxon>
        <taxon>Pseudomonadaceae</taxon>
        <taxon>Pseudomonas</taxon>
    </lineage>
</organism>
<dbReference type="Proteomes" id="UP000440965">
    <property type="component" value="Unassembled WGS sequence"/>
</dbReference>
<keyword evidence="3" id="KW-0862">Zinc</keyword>
<keyword evidence="1" id="KW-0479">Metal-binding</keyword>
<evidence type="ECO:0000256" key="1">
    <source>
        <dbReference type="ARBA" id="ARBA00022723"/>
    </source>
</evidence>
<evidence type="ECO:0000259" key="5">
    <source>
        <dbReference type="Pfam" id="PF01258"/>
    </source>
</evidence>
<dbReference type="Pfam" id="PF01258">
    <property type="entry name" value="zf-dskA_traR"/>
    <property type="match status" value="1"/>
</dbReference>
<feature type="domain" description="Zinc finger DksA/TraR C4-type" evidence="5">
    <location>
        <begin position="32"/>
        <end position="65"/>
    </location>
</feature>
<dbReference type="InterPro" id="IPR000962">
    <property type="entry name" value="Znf_DskA_TraR"/>
</dbReference>
<dbReference type="GO" id="GO:0008270">
    <property type="term" value="F:zinc ion binding"/>
    <property type="evidence" value="ECO:0007669"/>
    <property type="project" value="UniProtKB-KW"/>
</dbReference>
<dbReference type="GO" id="GO:1900378">
    <property type="term" value="P:positive regulation of secondary metabolite biosynthetic process"/>
    <property type="evidence" value="ECO:0007669"/>
    <property type="project" value="TreeGrafter"/>
</dbReference>
<evidence type="ECO:0000313" key="7">
    <source>
        <dbReference type="Proteomes" id="UP000440965"/>
    </source>
</evidence>
<dbReference type="SUPFAM" id="SSF57716">
    <property type="entry name" value="Glucocorticoid receptor-like (DNA-binding domain)"/>
    <property type="match status" value="1"/>
</dbReference>
<evidence type="ECO:0000256" key="2">
    <source>
        <dbReference type="ARBA" id="ARBA00022771"/>
    </source>
</evidence>
<sequence length="67" mass="7655">MADAVDFANDRAEYFLQLSLQRLARLPVKPSAQICEDCDEPIPLARQLSVSGCETCIDCQELRERRR</sequence>
<dbReference type="AlphaFoldDB" id="A0A7X3F1X3"/>
<dbReference type="Gene3D" id="1.20.120.910">
    <property type="entry name" value="DksA, coiled-coil domain"/>
    <property type="match status" value="1"/>
</dbReference>
<name>A0A7X3F1X3_9PSED</name>